<dbReference type="RefSeq" id="WP_182513480.1">
    <property type="nucleotide sequence ID" value="NZ_JACJIQ010000011.1"/>
</dbReference>
<protein>
    <recommendedName>
        <fullName evidence="1">HNH domain-containing protein</fullName>
    </recommendedName>
</protein>
<sequence length="355" mass="40528">MDIIENYGILASMSWNSNKWAGEPSKEDLNRSKYGYVQDESHAHESLNFGHEIFPPEEDGYYIGYTPMLRKAPAPDKSGSVKIIFLCSSDYKNSNRKLILGFYGNPEFGQNFPRQAKHRLYRKYDGGNIRAYPSDIIHLENPLLISNDIVAKNNLLPKDKKISQRGFNYLNSDNVYNLISVALTQNPNNTKLRAFVEKFPALVDYINQKSNVEDYFDVIKGYSADNLKDIAVLERKMAKQTPEVKQRISTYIERGAIAAKVKKLTGYRCLICESLNLNPISFKKPNGEYYVETHHVEPVSSMKNGVLSMDNLITVCANHHRQLHYGDSTLIGQTDHHFVFKIDGKKIDINKISLH</sequence>
<gene>
    <name evidence="2" type="ORF">FHS90_002928</name>
</gene>
<dbReference type="Proteomes" id="UP000563094">
    <property type="component" value="Unassembled WGS sequence"/>
</dbReference>
<dbReference type="InterPro" id="IPR003615">
    <property type="entry name" value="HNH_nuc"/>
</dbReference>
<feature type="domain" description="HNH" evidence="1">
    <location>
        <begin position="288"/>
        <end position="324"/>
    </location>
</feature>
<proteinExistence type="predicted"/>
<evidence type="ECO:0000313" key="2">
    <source>
        <dbReference type="EMBL" id="MBA9078204.1"/>
    </source>
</evidence>
<evidence type="ECO:0000259" key="1">
    <source>
        <dbReference type="Pfam" id="PF01844"/>
    </source>
</evidence>
<name>A0A839GF05_9BACT</name>
<dbReference type="GO" id="GO:0003676">
    <property type="term" value="F:nucleic acid binding"/>
    <property type="evidence" value="ECO:0007669"/>
    <property type="project" value="InterPro"/>
</dbReference>
<evidence type="ECO:0000313" key="3">
    <source>
        <dbReference type="Proteomes" id="UP000563094"/>
    </source>
</evidence>
<dbReference type="CDD" id="cd00085">
    <property type="entry name" value="HNHc"/>
    <property type="match status" value="1"/>
</dbReference>
<dbReference type="GO" id="GO:0004519">
    <property type="term" value="F:endonuclease activity"/>
    <property type="evidence" value="ECO:0007669"/>
    <property type="project" value="InterPro"/>
</dbReference>
<organism evidence="2 3">
    <name type="scientific">Rufibacter quisquiliarum</name>
    <dbReference type="NCBI Taxonomy" id="1549639"/>
    <lineage>
        <taxon>Bacteria</taxon>
        <taxon>Pseudomonadati</taxon>
        <taxon>Bacteroidota</taxon>
        <taxon>Cytophagia</taxon>
        <taxon>Cytophagales</taxon>
        <taxon>Hymenobacteraceae</taxon>
        <taxon>Rufibacter</taxon>
    </lineage>
</organism>
<dbReference type="Gene3D" id="1.10.30.50">
    <property type="match status" value="1"/>
</dbReference>
<dbReference type="GO" id="GO:0008270">
    <property type="term" value="F:zinc ion binding"/>
    <property type="evidence" value="ECO:0007669"/>
    <property type="project" value="InterPro"/>
</dbReference>
<dbReference type="AlphaFoldDB" id="A0A839GF05"/>
<dbReference type="Pfam" id="PF01844">
    <property type="entry name" value="HNH"/>
    <property type="match status" value="1"/>
</dbReference>
<keyword evidence="3" id="KW-1185">Reference proteome</keyword>
<comment type="caution">
    <text evidence="2">The sequence shown here is derived from an EMBL/GenBank/DDBJ whole genome shotgun (WGS) entry which is preliminary data.</text>
</comment>
<dbReference type="InterPro" id="IPR002711">
    <property type="entry name" value="HNH"/>
</dbReference>
<reference evidence="2 3" key="1">
    <citation type="submission" date="2020-08" db="EMBL/GenBank/DDBJ databases">
        <title>Genomic Encyclopedia of Type Strains, Phase IV (KMG-IV): sequencing the most valuable type-strain genomes for metagenomic binning, comparative biology and taxonomic classification.</title>
        <authorList>
            <person name="Goeker M."/>
        </authorList>
    </citation>
    <scope>NUCLEOTIDE SEQUENCE [LARGE SCALE GENOMIC DNA]</scope>
    <source>
        <strain evidence="2 3">DSM 29854</strain>
    </source>
</reference>
<dbReference type="EMBL" id="JACJIQ010000011">
    <property type="protein sequence ID" value="MBA9078204.1"/>
    <property type="molecule type" value="Genomic_DNA"/>
</dbReference>
<accession>A0A839GF05</accession>